<feature type="region of interest" description="Disordered" evidence="1">
    <location>
        <begin position="216"/>
        <end position="255"/>
    </location>
</feature>
<keyword evidence="3" id="KW-1185">Reference proteome</keyword>
<organism evidence="2 3">
    <name type="scientific">Dichotomopilus funicola</name>
    <dbReference type="NCBI Taxonomy" id="1934379"/>
    <lineage>
        <taxon>Eukaryota</taxon>
        <taxon>Fungi</taxon>
        <taxon>Dikarya</taxon>
        <taxon>Ascomycota</taxon>
        <taxon>Pezizomycotina</taxon>
        <taxon>Sordariomycetes</taxon>
        <taxon>Sordariomycetidae</taxon>
        <taxon>Sordariales</taxon>
        <taxon>Chaetomiaceae</taxon>
        <taxon>Dichotomopilus</taxon>
    </lineage>
</organism>
<evidence type="ECO:0000256" key="1">
    <source>
        <dbReference type="SAM" id="MobiDB-lite"/>
    </source>
</evidence>
<dbReference type="Proteomes" id="UP001302676">
    <property type="component" value="Unassembled WGS sequence"/>
</dbReference>
<name>A0AAN6ZMV0_9PEZI</name>
<reference evidence="2" key="2">
    <citation type="submission" date="2023-05" db="EMBL/GenBank/DDBJ databases">
        <authorList>
            <consortium name="Lawrence Berkeley National Laboratory"/>
            <person name="Steindorff A."/>
            <person name="Hensen N."/>
            <person name="Bonometti L."/>
            <person name="Westerberg I."/>
            <person name="Brannstrom I.O."/>
            <person name="Guillou S."/>
            <person name="Cros-Aarteil S."/>
            <person name="Calhoun S."/>
            <person name="Haridas S."/>
            <person name="Kuo A."/>
            <person name="Mondo S."/>
            <person name="Pangilinan J."/>
            <person name="Riley R."/>
            <person name="Labutti K."/>
            <person name="Andreopoulos B."/>
            <person name="Lipzen A."/>
            <person name="Chen C."/>
            <person name="Yanf M."/>
            <person name="Daum C."/>
            <person name="Ng V."/>
            <person name="Clum A."/>
            <person name="Ohm R."/>
            <person name="Martin F."/>
            <person name="Silar P."/>
            <person name="Natvig D."/>
            <person name="Lalanne C."/>
            <person name="Gautier V."/>
            <person name="Ament-Velasquez S.L."/>
            <person name="Kruys A."/>
            <person name="Hutchinson M.I."/>
            <person name="Powell A.J."/>
            <person name="Barry K."/>
            <person name="Miller A.N."/>
            <person name="Grigoriev I.V."/>
            <person name="Debuchy R."/>
            <person name="Gladieux P."/>
            <person name="Thoren M.H."/>
            <person name="Johannesson H."/>
        </authorList>
    </citation>
    <scope>NUCLEOTIDE SEQUENCE</scope>
    <source>
        <strain evidence="2">CBS 141.50</strain>
    </source>
</reference>
<dbReference type="PANTHER" id="PTHR28054">
    <property type="entry name" value="RNA POLYMERASE I-SPECIFIC TRANSCRIPTION INITIATION FACTOR RRN10"/>
    <property type="match status" value="1"/>
</dbReference>
<dbReference type="GeneID" id="87820239"/>
<dbReference type="PANTHER" id="PTHR28054:SF1">
    <property type="entry name" value="RNA POLYMERASE I-SPECIFIC TRANSCRIPTION INITIATION FACTOR RRN10"/>
    <property type="match status" value="1"/>
</dbReference>
<dbReference type="GO" id="GO:0006360">
    <property type="term" value="P:transcription by RNA polymerase I"/>
    <property type="evidence" value="ECO:0007669"/>
    <property type="project" value="InterPro"/>
</dbReference>
<feature type="compositionally biased region" description="Polar residues" evidence="1">
    <location>
        <begin position="1"/>
        <end position="10"/>
    </location>
</feature>
<evidence type="ECO:0000313" key="2">
    <source>
        <dbReference type="EMBL" id="KAK4144277.1"/>
    </source>
</evidence>
<reference evidence="2" key="1">
    <citation type="journal article" date="2023" name="Mol. Phylogenet. Evol.">
        <title>Genome-scale phylogeny and comparative genomics of the fungal order Sordariales.</title>
        <authorList>
            <person name="Hensen N."/>
            <person name="Bonometti L."/>
            <person name="Westerberg I."/>
            <person name="Brannstrom I.O."/>
            <person name="Guillou S."/>
            <person name="Cros-Aarteil S."/>
            <person name="Calhoun S."/>
            <person name="Haridas S."/>
            <person name="Kuo A."/>
            <person name="Mondo S."/>
            <person name="Pangilinan J."/>
            <person name="Riley R."/>
            <person name="LaButti K."/>
            <person name="Andreopoulos B."/>
            <person name="Lipzen A."/>
            <person name="Chen C."/>
            <person name="Yan M."/>
            <person name="Daum C."/>
            <person name="Ng V."/>
            <person name="Clum A."/>
            <person name="Steindorff A."/>
            <person name="Ohm R.A."/>
            <person name="Martin F."/>
            <person name="Silar P."/>
            <person name="Natvig D.O."/>
            <person name="Lalanne C."/>
            <person name="Gautier V."/>
            <person name="Ament-Velasquez S.L."/>
            <person name="Kruys A."/>
            <person name="Hutchinson M.I."/>
            <person name="Powell A.J."/>
            <person name="Barry K."/>
            <person name="Miller A.N."/>
            <person name="Grigoriev I.V."/>
            <person name="Debuchy R."/>
            <person name="Gladieux P."/>
            <person name="Hiltunen Thoren M."/>
            <person name="Johannesson H."/>
        </authorList>
    </citation>
    <scope>NUCLEOTIDE SEQUENCE</scope>
    <source>
        <strain evidence="2">CBS 141.50</strain>
    </source>
</reference>
<comment type="caution">
    <text evidence="2">The sequence shown here is derived from an EMBL/GenBank/DDBJ whole genome shotgun (WGS) entry which is preliminary data.</text>
</comment>
<protein>
    <submittedName>
        <fullName evidence="2">Uncharacterized protein</fullName>
    </submittedName>
</protein>
<gene>
    <name evidence="2" type="ORF">C8A04DRAFT_36740</name>
</gene>
<sequence>MDSPSESTNLKSEESPQPPSPTSSDPPPSNGSSTTTDPKRLRGRDANVYDAVAGRITLNNALRDADDPISLSSRRRRTSAGRHHSARNAKLAPEEALFRRKHAPARYAEYDIYWASDDLPSRGGGRDDRRRHHPLPDSDLLRSVHWYASHFYEATALRLGGNRGGRNRCFVGSRLVDERSMDETALLAFGVLLEEAGRAALGTRGDTVFTEASMEHGNKGPAAVAGIVDQATPPGSRRDREPKRRKVAKQEQIGD</sequence>
<dbReference type="RefSeq" id="XP_062637648.1">
    <property type="nucleotide sequence ID" value="XM_062783626.1"/>
</dbReference>
<dbReference type="AlphaFoldDB" id="A0AAN6ZMV0"/>
<proteinExistence type="predicted"/>
<dbReference type="EMBL" id="MU853578">
    <property type="protein sequence ID" value="KAK4144277.1"/>
    <property type="molecule type" value="Genomic_DNA"/>
</dbReference>
<feature type="region of interest" description="Disordered" evidence="1">
    <location>
        <begin position="1"/>
        <end position="45"/>
    </location>
</feature>
<feature type="compositionally biased region" description="Basic residues" evidence="1">
    <location>
        <begin position="73"/>
        <end position="87"/>
    </location>
</feature>
<accession>A0AAN6ZMV0</accession>
<feature type="region of interest" description="Disordered" evidence="1">
    <location>
        <begin position="69"/>
        <end position="93"/>
    </location>
</feature>
<evidence type="ECO:0000313" key="3">
    <source>
        <dbReference type="Proteomes" id="UP001302676"/>
    </source>
</evidence>
<feature type="compositionally biased region" description="Pro residues" evidence="1">
    <location>
        <begin position="16"/>
        <end position="29"/>
    </location>
</feature>
<dbReference type="InterPro" id="IPR022793">
    <property type="entry name" value="Rrn10"/>
</dbReference>